<sequence length="694" mass="77124">MKLPSLLSLGTVLSLFSGKGHTLKDARTCDRNILQACKTSTYADEWRDHFEGNVVYADIRSDLESWKKAIVLAKKKEDPFTVCSQLTKPGKKTTYCAPTGTGLANALHSKLGKGAYKKCSQCQEVFKNLQGPSTLPKATCNPFFCPENFNLCKEVEAAIHKASLKDKSQCGRLKLPTEPEVIKGIVLPSHLDLLGPVCTFKILPQIESLRLYNDHWRRLLEKLPDEDYEKLVSSGAVSTEEEKSLFRENLIPTESEMENVKEGETAKGYLDILLEKEDLGEAETVDGLTMTTNVFSSLLFMHEEALEDLKPYEDLCEKLETFKPDPTAAAPPSDPAAAHRAMTDKILAQGTAAGSPVRQILELLNAAVAVPKVKTQHHLKDIIDSADFFSSRFTTKNTGTALMDMAALKKRLKEVSSRLTEIGGAQYDLHVAQGHLASEKTSDMSGALNAAQRLKKSLSGLALALEGMSDDPAIQFDDLMTEIEGANLAFRVLKEKEDILKKGGFPIWTPEEGSSMFTKLMSKMVATGEFYTENGKEKPVIAPHYLADILRQLQRPVDLFDDLAEEMRVNTTKFVESRETDYAVETLSSGTAPPSQVKNALSSLEPKLHAFITDMEKEYRFFRVDSLPILETFWQILVSMLNHWPDRMLIMVGFDENRELSLASPNLIMRGSYTKDISALRDLIASALKQKGLE</sequence>
<dbReference type="AlphaFoldDB" id="A0A0G4G2E7"/>
<dbReference type="EMBL" id="CDMZ01000833">
    <property type="protein sequence ID" value="CEM22377.1"/>
    <property type="molecule type" value="Genomic_DNA"/>
</dbReference>
<evidence type="ECO:0000256" key="1">
    <source>
        <dbReference type="SAM" id="SignalP"/>
    </source>
</evidence>
<keyword evidence="1" id="KW-0732">Signal</keyword>
<dbReference type="VEuPathDB" id="CryptoDB:Cvel_19947"/>
<name>A0A0G4G2E7_9ALVE</name>
<feature type="chain" id="PRO_5005189880" evidence="1">
    <location>
        <begin position="23"/>
        <end position="694"/>
    </location>
</feature>
<accession>A0A0G4G2E7</accession>
<gene>
    <name evidence="2" type="ORF">Cvel_19947</name>
</gene>
<protein>
    <submittedName>
        <fullName evidence="2">Uncharacterized protein</fullName>
    </submittedName>
</protein>
<evidence type="ECO:0000313" key="2">
    <source>
        <dbReference type="EMBL" id="CEM22377.1"/>
    </source>
</evidence>
<reference evidence="2" key="1">
    <citation type="submission" date="2014-11" db="EMBL/GenBank/DDBJ databases">
        <authorList>
            <person name="Otto D Thomas"/>
            <person name="Naeem Raeece"/>
        </authorList>
    </citation>
    <scope>NUCLEOTIDE SEQUENCE</scope>
</reference>
<proteinExistence type="predicted"/>
<organism evidence="2">
    <name type="scientific">Chromera velia CCMP2878</name>
    <dbReference type="NCBI Taxonomy" id="1169474"/>
    <lineage>
        <taxon>Eukaryota</taxon>
        <taxon>Sar</taxon>
        <taxon>Alveolata</taxon>
        <taxon>Colpodellida</taxon>
        <taxon>Chromeraceae</taxon>
        <taxon>Chromera</taxon>
    </lineage>
</organism>
<feature type="signal peptide" evidence="1">
    <location>
        <begin position="1"/>
        <end position="22"/>
    </location>
</feature>